<keyword evidence="3" id="KW-1185">Reference proteome</keyword>
<dbReference type="GO" id="GO:0005829">
    <property type="term" value="C:cytosol"/>
    <property type="evidence" value="ECO:0007669"/>
    <property type="project" value="TreeGrafter"/>
</dbReference>
<dbReference type="Proteomes" id="UP000274391">
    <property type="component" value="Unassembled WGS sequence"/>
</dbReference>
<protein>
    <submittedName>
        <fullName evidence="2">NAD(P)/FAD-dependent oxidoreductase</fullName>
    </submittedName>
</protein>
<dbReference type="PRINTS" id="PR00368">
    <property type="entry name" value="FADPNR"/>
</dbReference>
<proteinExistence type="predicted"/>
<evidence type="ECO:0000256" key="1">
    <source>
        <dbReference type="ARBA" id="ARBA00023002"/>
    </source>
</evidence>
<dbReference type="InterPro" id="IPR036188">
    <property type="entry name" value="FAD/NAD-bd_sf"/>
</dbReference>
<dbReference type="OrthoDB" id="9808049at2"/>
<dbReference type="EMBL" id="RQVS01000007">
    <property type="protein sequence ID" value="RRJ86862.1"/>
    <property type="molecule type" value="Genomic_DNA"/>
</dbReference>
<dbReference type="GO" id="GO:0050660">
    <property type="term" value="F:flavin adenine dinucleotide binding"/>
    <property type="evidence" value="ECO:0007669"/>
    <property type="project" value="InterPro"/>
</dbReference>
<dbReference type="GO" id="GO:0004497">
    <property type="term" value="F:monooxygenase activity"/>
    <property type="evidence" value="ECO:0007669"/>
    <property type="project" value="TreeGrafter"/>
</dbReference>
<dbReference type="SUPFAM" id="SSF51905">
    <property type="entry name" value="FAD/NAD(P)-binding domain"/>
    <property type="match status" value="1"/>
</dbReference>
<dbReference type="InterPro" id="IPR050982">
    <property type="entry name" value="Auxin_biosynth/cation_transpt"/>
</dbReference>
<dbReference type="PANTHER" id="PTHR43539">
    <property type="entry name" value="FLAVIN-BINDING MONOOXYGENASE-LIKE PROTEIN (AFU_ORTHOLOGUE AFUA_4G09220)"/>
    <property type="match status" value="1"/>
</dbReference>
<dbReference type="InterPro" id="IPR000960">
    <property type="entry name" value="Flavin_mOase"/>
</dbReference>
<reference evidence="2 3" key="1">
    <citation type="submission" date="2018-11" db="EMBL/GenBank/DDBJ databases">
        <title>YIM 102482-1 draft genome.</title>
        <authorList>
            <person name="Li G."/>
            <person name="Jiang Y."/>
        </authorList>
    </citation>
    <scope>NUCLEOTIDE SEQUENCE [LARGE SCALE GENOMIC DNA]</scope>
    <source>
        <strain evidence="2 3">YIM 102482-1</strain>
    </source>
</reference>
<evidence type="ECO:0000313" key="2">
    <source>
        <dbReference type="EMBL" id="RRJ86862.1"/>
    </source>
</evidence>
<dbReference type="InterPro" id="IPR036291">
    <property type="entry name" value="NAD(P)-bd_dom_sf"/>
</dbReference>
<organism evidence="2 3">
    <name type="scientific">Gulosibacter macacae</name>
    <dbReference type="NCBI Taxonomy" id="2488791"/>
    <lineage>
        <taxon>Bacteria</taxon>
        <taxon>Bacillati</taxon>
        <taxon>Actinomycetota</taxon>
        <taxon>Actinomycetes</taxon>
        <taxon>Micrococcales</taxon>
        <taxon>Microbacteriaceae</taxon>
        <taxon>Gulosibacter</taxon>
    </lineage>
</organism>
<evidence type="ECO:0000313" key="3">
    <source>
        <dbReference type="Proteomes" id="UP000274391"/>
    </source>
</evidence>
<dbReference type="PIRSF" id="PIRSF000332">
    <property type="entry name" value="FMO"/>
    <property type="match status" value="1"/>
</dbReference>
<keyword evidence="1" id="KW-0560">Oxidoreductase</keyword>
<comment type="caution">
    <text evidence="2">The sequence shown here is derived from an EMBL/GenBank/DDBJ whole genome shotgun (WGS) entry which is preliminary data.</text>
</comment>
<name>A0A3P3VVN0_9MICO</name>
<dbReference type="Pfam" id="PF13738">
    <property type="entry name" value="Pyr_redox_3"/>
    <property type="match status" value="1"/>
</dbReference>
<dbReference type="PRINTS" id="PR00411">
    <property type="entry name" value="PNDRDTASEI"/>
</dbReference>
<dbReference type="GO" id="GO:0050661">
    <property type="term" value="F:NADP binding"/>
    <property type="evidence" value="ECO:0007669"/>
    <property type="project" value="InterPro"/>
</dbReference>
<accession>A0A3P3VVN0</accession>
<dbReference type="Gene3D" id="3.50.50.60">
    <property type="entry name" value="FAD/NAD(P)-binding domain"/>
    <property type="match status" value="1"/>
</dbReference>
<dbReference type="SUPFAM" id="SSF51735">
    <property type="entry name" value="NAD(P)-binding Rossmann-fold domains"/>
    <property type="match status" value="1"/>
</dbReference>
<gene>
    <name evidence="2" type="ORF">EG850_07525</name>
</gene>
<dbReference type="AlphaFoldDB" id="A0A3P3VVN0"/>
<dbReference type="PANTHER" id="PTHR43539:SF78">
    <property type="entry name" value="FLAVIN-CONTAINING MONOOXYGENASE"/>
    <property type="match status" value="1"/>
</dbReference>
<sequence length="383" mass="41512">MRNDDTAPDVYVIGAGPAGLAAAAELDHAGLRARILDHGPEPGHVWRGHYDRLHLHTPRELSHLPRLPIPRRFGRWVTRDDVARYLRGYARILGLDIEQGVTVERLSREDAVWALDCADGVTRRAPFVVVATGYNRTLVPPHVPGLESFTGRILISSDYRNGAEFAGTRVLVVGTGNSGMEIAVDLVEHGAKVQLAVRTPPHIVRRATGWWTAAHNGILIRHVPTAIANRIAAGMQRLTIPDLRPHGLARPEEGLLTRVRRDRAIPVQDVGIVDAIRDGRVTPVAALAGFDGAEAVLADGTRLTPDAVVLATGYRADLEPLVGHLALLDASGLPIVRGGHTAPHAPGLWFTGFTNPISGMFREFRLDARKIARMARKEAAAKG</sequence>
<dbReference type="RefSeq" id="WP_124972126.1">
    <property type="nucleotide sequence ID" value="NZ_RQVS01000007.1"/>
</dbReference>